<evidence type="ECO:0000256" key="1">
    <source>
        <dbReference type="ARBA" id="ARBA00004571"/>
    </source>
</evidence>
<proteinExistence type="inferred from homology"/>
<dbReference type="PANTHER" id="PTHR32552:SF81">
    <property type="entry name" value="TONB-DEPENDENT OUTER MEMBRANE RECEPTOR"/>
    <property type="match status" value="1"/>
</dbReference>
<feature type="domain" description="TonB-dependent receptor-like beta-barrel" evidence="15">
    <location>
        <begin position="295"/>
        <end position="730"/>
    </location>
</feature>
<dbReference type="AlphaFoldDB" id="A0A4Q9RBD7"/>
<dbReference type="InterPro" id="IPR000531">
    <property type="entry name" value="Beta-barrel_TonB"/>
</dbReference>
<evidence type="ECO:0000256" key="14">
    <source>
        <dbReference type="SAM" id="SignalP"/>
    </source>
</evidence>
<evidence type="ECO:0000256" key="13">
    <source>
        <dbReference type="SAM" id="MobiDB-lite"/>
    </source>
</evidence>
<keyword evidence="2 11" id="KW-0813">Transport</keyword>
<evidence type="ECO:0000313" key="18">
    <source>
        <dbReference type="Proteomes" id="UP000293172"/>
    </source>
</evidence>
<evidence type="ECO:0000256" key="10">
    <source>
        <dbReference type="ARBA" id="ARBA00023237"/>
    </source>
</evidence>
<evidence type="ECO:0000256" key="5">
    <source>
        <dbReference type="ARBA" id="ARBA00022692"/>
    </source>
</evidence>
<gene>
    <name evidence="17" type="ORF">DNK44_00680</name>
</gene>
<dbReference type="SUPFAM" id="SSF56935">
    <property type="entry name" value="Porins"/>
    <property type="match status" value="1"/>
</dbReference>
<evidence type="ECO:0000256" key="8">
    <source>
        <dbReference type="ARBA" id="ARBA00023077"/>
    </source>
</evidence>
<feature type="chain" id="PRO_5020188151" evidence="14">
    <location>
        <begin position="31"/>
        <end position="765"/>
    </location>
</feature>
<reference evidence="17 18" key="1">
    <citation type="submission" date="2018-06" db="EMBL/GenBank/DDBJ databases">
        <title>Three novel Pseudomonas species isolated from symptomatic oak.</title>
        <authorList>
            <person name="Bueno-Gonzalez V."/>
            <person name="Brady C."/>
        </authorList>
    </citation>
    <scope>NUCLEOTIDE SEQUENCE [LARGE SCALE GENOMIC DNA]</scope>
    <source>
        <strain evidence="17 18">P6B</strain>
    </source>
</reference>
<keyword evidence="7" id="KW-0406">Ion transport</keyword>
<keyword evidence="10 11" id="KW-0998">Cell outer membrane</keyword>
<dbReference type="OrthoDB" id="127311at2"/>
<dbReference type="InterPro" id="IPR039426">
    <property type="entry name" value="TonB-dep_rcpt-like"/>
</dbReference>
<name>A0A4Q9RBD7_9GAMM</name>
<comment type="caution">
    <text evidence="17">The sequence shown here is derived from an EMBL/GenBank/DDBJ whole genome shotgun (WGS) entry which is preliminary data.</text>
</comment>
<dbReference type="PROSITE" id="PS52016">
    <property type="entry name" value="TONB_DEPENDENT_REC_3"/>
    <property type="match status" value="1"/>
</dbReference>
<dbReference type="GO" id="GO:0009279">
    <property type="term" value="C:cell outer membrane"/>
    <property type="evidence" value="ECO:0007669"/>
    <property type="project" value="UniProtKB-SubCell"/>
</dbReference>
<feature type="region of interest" description="Disordered" evidence="13">
    <location>
        <begin position="29"/>
        <end position="51"/>
    </location>
</feature>
<dbReference type="InterPro" id="IPR012910">
    <property type="entry name" value="Plug_dom"/>
</dbReference>
<keyword evidence="3 11" id="KW-1134">Transmembrane beta strand</keyword>
<evidence type="ECO:0000256" key="2">
    <source>
        <dbReference type="ARBA" id="ARBA00022448"/>
    </source>
</evidence>
<dbReference type="CDD" id="cd01347">
    <property type="entry name" value="ligand_gated_channel"/>
    <property type="match status" value="1"/>
</dbReference>
<keyword evidence="9 11" id="KW-0472">Membrane</keyword>
<comment type="similarity">
    <text evidence="11 12">Belongs to the TonB-dependent receptor family.</text>
</comment>
<evidence type="ECO:0000259" key="16">
    <source>
        <dbReference type="Pfam" id="PF07715"/>
    </source>
</evidence>
<dbReference type="RefSeq" id="WP_131197106.1">
    <property type="nucleotide sequence ID" value="NZ_QJUL01000001.1"/>
</dbReference>
<dbReference type="PANTHER" id="PTHR32552">
    <property type="entry name" value="FERRICHROME IRON RECEPTOR-RELATED"/>
    <property type="match status" value="1"/>
</dbReference>
<evidence type="ECO:0000256" key="7">
    <source>
        <dbReference type="ARBA" id="ARBA00023065"/>
    </source>
</evidence>
<keyword evidence="8 12" id="KW-0798">TonB box</keyword>
<evidence type="ECO:0000256" key="6">
    <source>
        <dbReference type="ARBA" id="ARBA00023004"/>
    </source>
</evidence>
<comment type="subcellular location">
    <subcellularLocation>
        <location evidence="1 11">Cell outer membrane</location>
        <topology evidence="1 11">Multi-pass membrane protein</topology>
    </subcellularLocation>
</comment>
<dbReference type="Proteomes" id="UP000293172">
    <property type="component" value="Unassembled WGS sequence"/>
</dbReference>
<dbReference type="GO" id="GO:0006826">
    <property type="term" value="P:iron ion transport"/>
    <property type="evidence" value="ECO:0007669"/>
    <property type="project" value="UniProtKB-KW"/>
</dbReference>
<evidence type="ECO:0000256" key="3">
    <source>
        <dbReference type="ARBA" id="ARBA00022452"/>
    </source>
</evidence>
<dbReference type="Pfam" id="PF00593">
    <property type="entry name" value="TonB_dep_Rec_b-barrel"/>
    <property type="match status" value="1"/>
</dbReference>
<dbReference type="EMBL" id="QJUL01000001">
    <property type="protein sequence ID" value="TBU97534.1"/>
    <property type="molecule type" value="Genomic_DNA"/>
</dbReference>
<evidence type="ECO:0000256" key="9">
    <source>
        <dbReference type="ARBA" id="ARBA00023136"/>
    </source>
</evidence>
<evidence type="ECO:0000259" key="15">
    <source>
        <dbReference type="Pfam" id="PF00593"/>
    </source>
</evidence>
<evidence type="ECO:0000256" key="12">
    <source>
        <dbReference type="RuleBase" id="RU003357"/>
    </source>
</evidence>
<keyword evidence="17" id="KW-0675">Receptor</keyword>
<keyword evidence="6" id="KW-0408">Iron</keyword>
<sequence>MSIPFKPQPKPLALAIVLASTGVFMAPADAQTPSQSQEQIESRPAQPGAALPGAALPKVVVTAQRRQEAAQNIGAAISVIEGDALKEKGVSTVNDLQHATPSLEVEPAFGSGQPQFRLRGIGFIDYTSNNSSSVGVNVDDVAFALPIQTQGLLFDIDRVEVLRGPQGTLYGRNTTGGTVNFITNRPTRELEAGITADYGSYNAWTTEGYVSGPLTDGLRGRLSFITDQGGAWQENRVTGQSLGDKDKLAVRGQLEWDASEDVDVRLALQHAYDKSEGQGLRLFEDYRSASGQVIGADRSHRDTGWSLRPEFAAAAGVSGGAKPHVDNTNDTASLTVNWRLGGDLLLTSISAYNELRRRELGDWDATANADSDEYFDDRVTSFTQELRLGSDGKQRLNWVSGVYYSQDRLNEKFNSDFTDRLGFMTRTSYVQKVKTIGAFGQVDYAFTDRLKGIVGLRQEHEKRGLDDYFSGFIDGTQFDGSNVNPFPSHTSFSNSGTSGKLALEYQLSPATLLYASFSRGYKSGGYTAHNSGNVLALDAFDPESVNAFEVGFKSDLTDSLRLNGALFYYGYHDQQVLSTVWSQQSSSLVGTFVNAPRSRIFGGELEVLWQPVRGLEIQQYLGYKEGKYTDDFLAVDGPATVAAGGEVYDNYKGEELSFPKLSYGGSIAYSWDLGEFDLRAETNYSYRDEYKQLLLLGPNYTLDPYWLVNASVTLSPRNGPWSAGVWARNLLDKEYDLTRNFFLPGTSVAAGGEPRSVGLRVSYTY</sequence>
<evidence type="ECO:0000313" key="17">
    <source>
        <dbReference type="EMBL" id="TBU97534.1"/>
    </source>
</evidence>
<dbReference type="Gene3D" id="2.40.170.20">
    <property type="entry name" value="TonB-dependent receptor, beta-barrel domain"/>
    <property type="match status" value="1"/>
</dbReference>
<keyword evidence="4" id="KW-0410">Iron transport</keyword>
<evidence type="ECO:0000256" key="11">
    <source>
        <dbReference type="PROSITE-ProRule" id="PRU01360"/>
    </source>
</evidence>
<accession>A0A4Q9RBD7</accession>
<keyword evidence="5 11" id="KW-0812">Transmembrane</keyword>
<dbReference type="Pfam" id="PF07715">
    <property type="entry name" value="Plug"/>
    <property type="match status" value="1"/>
</dbReference>
<feature type="signal peptide" evidence="14">
    <location>
        <begin position="1"/>
        <end position="30"/>
    </location>
</feature>
<protein>
    <submittedName>
        <fullName evidence="17">TonB-dependent receptor</fullName>
    </submittedName>
</protein>
<dbReference type="InterPro" id="IPR036942">
    <property type="entry name" value="Beta-barrel_TonB_sf"/>
</dbReference>
<keyword evidence="14" id="KW-0732">Signal</keyword>
<evidence type="ECO:0000256" key="4">
    <source>
        <dbReference type="ARBA" id="ARBA00022496"/>
    </source>
</evidence>
<feature type="domain" description="TonB-dependent receptor plug" evidence="16">
    <location>
        <begin position="71"/>
        <end position="178"/>
    </location>
</feature>
<organism evidence="17 18">
    <name type="scientific">Phytopseudomonas dryadis</name>
    <dbReference type="NCBI Taxonomy" id="2487520"/>
    <lineage>
        <taxon>Bacteria</taxon>
        <taxon>Pseudomonadati</taxon>
        <taxon>Pseudomonadota</taxon>
        <taxon>Gammaproteobacteria</taxon>
        <taxon>Pseudomonadales</taxon>
        <taxon>Pseudomonadaceae</taxon>
        <taxon>Phytopseudomonas</taxon>
    </lineage>
</organism>